<dbReference type="RefSeq" id="WP_190892792.1">
    <property type="nucleotide sequence ID" value="NZ_JACWZY010000055.1"/>
</dbReference>
<evidence type="ECO:0000313" key="1">
    <source>
        <dbReference type="EMBL" id="MBD2705411.1"/>
    </source>
</evidence>
<protein>
    <submittedName>
        <fullName evidence="1">Uncharacterized protein</fullName>
    </submittedName>
</protein>
<comment type="caution">
    <text evidence="1">The sequence shown here is derived from an EMBL/GenBank/DDBJ whole genome shotgun (WGS) entry which is preliminary data.</text>
</comment>
<reference evidence="1" key="1">
    <citation type="submission" date="2020-09" db="EMBL/GenBank/DDBJ databases">
        <authorList>
            <person name="Kim M.K."/>
        </authorList>
    </citation>
    <scope>NUCLEOTIDE SEQUENCE</scope>
    <source>
        <strain evidence="1">BT702</strain>
    </source>
</reference>
<evidence type="ECO:0000313" key="2">
    <source>
        <dbReference type="Proteomes" id="UP000598820"/>
    </source>
</evidence>
<proteinExistence type="predicted"/>
<dbReference type="Proteomes" id="UP000598820">
    <property type="component" value="Unassembled WGS sequence"/>
</dbReference>
<name>A0A927GAA8_9BACT</name>
<keyword evidence="2" id="KW-1185">Reference proteome</keyword>
<sequence>MVSPNKSFITKLDRLIDEWFDVSSLSADSLCHELNVSRSHLYRSLKKPFSVFGFAVYPPTSAVGRQVIGG</sequence>
<dbReference type="EMBL" id="JACWZY010000055">
    <property type="protein sequence ID" value="MBD2705411.1"/>
    <property type="molecule type" value="Genomic_DNA"/>
</dbReference>
<accession>A0A927GAA8</accession>
<dbReference type="AlphaFoldDB" id="A0A927GAA8"/>
<organism evidence="1 2">
    <name type="scientific">Spirosoma profusum</name>
    <dbReference type="NCBI Taxonomy" id="2771354"/>
    <lineage>
        <taxon>Bacteria</taxon>
        <taxon>Pseudomonadati</taxon>
        <taxon>Bacteroidota</taxon>
        <taxon>Cytophagia</taxon>
        <taxon>Cytophagales</taxon>
        <taxon>Cytophagaceae</taxon>
        <taxon>Spirosoma</taxon>
    </lineage>
</organism>
<gene>
    <name evidence="1" type="ORF">IC229_32675</name>
</gene>